<feature type="compositionally biased region" description="Polar residues" evidence="1">
    <location>
        <begin position="45"/>
        <end position="55"/>
    </location>
</feature>
<gene>
    <name evidence="2" type="ORF">KC19_5G063900</name>
</gene>
<protein>
    <submittedName>
        <fullName evidence="2">Uncharacterized protein</fullName>
    </submittedName>
</protein>
<dbReference type="AlphaFoldDB" id="A0A8T0HYI8"/>
<feature type="region of interest" description="Disordered" evidence="1">
    <location>
        <begin position="30"/>
        <end position="106"/>
    </location>
</feature>
<evidence type="ECO:0000313" key="3">
    <source>
        <dbReference type="Proteomes" id="UP000822688"/>
    </source>
</evidence>
<reference evidence="2" key="1">
    <citation type="submission" date="2020-06" db="EMBL/GenBank/DDBJ databases">
        <title>WGS assembly of Ceratodon purpureus strain R40.</title>
        <authorList>
            <person name="Carey S.B."/>
            <person name="Jenkins J."/>
            <person name="Shu S."/>
            <person name="Lovell J.T."/>
            <person name="Sreedasyam A."/>
            <person name="Maumus F."/>
            <person name="Tiley G.P."/>
            <person name="Fernandez-Pozo N."/>
            <person name="Barry K."/>
            <person name="Chen C."/>
            <person name="Wang M."/>
            <person name="Lipzen A."/>
            <person name="Daum C."/>
            <person name="Saski C.A."/>
            <person name="Payton A.C."/>
            <person name="Mcbreen J.C."/>
            <person name="Conrad R.E."/>
            <person name="Kollar L.M."/>
            <person name="Olsson S."/>
            <person name="Huttunen S."/>
            <person name="Landis J.B."/>
            <person name="Wickett N.J."/>
            <person name="Johnson M.G."/>
            <person name="Rensing S.A."/>
            <person name="Grimwood J."/>
            <person name="Schmutz J."/>
            <person name="Mcdaniel S.F."/>
        </authorList>
    </citation>
    <scope>NUCLEOTIDE SEQUENCE</scope>
    <source>
        <strain evidence="2">R40</strain>
    </source>
</reference>
<keyword evidence="3" id="KW-1185">Reference proteome</keyword>
<evidence type="ECO:0000313" key="2">
    <source>
        <dbReference type="EMBL" id="KAG0576214.1"/>
    </source>
</evidence>
<organism evidence="2 3">
    <name type="scientific">Ceratodon purpureus</name>
    <name type="common">Fire moss</name>
    <name type="synonym">Dicranum purpureum</name>
    <dbReference type="NCBI Taxonomy" id="3225"/>
    <lineage>
        <taxon>Eukaryota</taxon>
        <taxon>Viridiplantae</taxon>
        <taxon>Streptophyta</taxon>
        <taxon>Embryophyta</taxon>
        <taxon>Bryophyta</taxon>
        <taxon>Bryophytina</taxon>
        <taxon>Bryopsida</taxon>
        <taxon>Dicranidae</taxon>
        <taxon>Pseudoditrichales</taxon>
        <taxon>Ditrichaceae</taxon>
        <taxon>Ceratodon</taxon>
    </lineage>
</organism>
<evidence type="ECO:0000256" key="1">
    <source>
        <dbReference type="SAM" id="MobiDB-lite"/>
    </source>
</evidence>
<name>A0A8T0HYI8_CERPU</name>
<proteinExistence type="predicted"/>
<comment type="caution">
    <text evidence="2">The sequence shown here is derived from an EMBL/GenBank/DDBJ whole genome shotgun (WGS) entry which is preliminary data.</text>
</comment>
<sequence>MPTVSENRESKQQSPCRCDRIQCSTVLAHEAAFHERPRTEALPTRTESSRGQNASAGALWRGGSGEKAMMGSERGVGWRAIEGDGDGGRGREGEGGSSAGIVGRML</sequence>
<accession>A0A8T0HYI8</accession>
<dbReference type="EMBL" id="CM026425">
    <property type="protein sequence ID" value="KAG0576214.1"/>
    <property type="molecule type" value="Genomic_DNA"/>
</dbReference>
<dbReference type="Proteomes" id="UP000822688">
    <property type="component" value="Chromosome 5"/>
</dbReference>